<gene>
    <name evidence="1" type="ORF">EV214_15110</name>
</gene>
<reference evidence="1 2" key="1">
    <citation type="submission" date="2019-03" db="EMBL/GenBank/DDBJ databases">
        <title>Genomic Encyclopedia of Type Strains, Phase IV (KMG-IV): sequencing the most valuable type-strain genomes for metagenomic binning, comparative biology and taxonomic classification.</title>
        <authorList>
            <person name="Goeker M."/>
        </authorList>
    </citation>
    <scope>NUCLEOTIDE SEQUENCE [LARGE SCALE GENOMIC DNA]</scope>
    <source>
        <strain evidence="1 2">DSM 102940</strain>
    </source>
</reference>
<name>A0A4R2KDG1_9FIRM</name>
<accession>A0A4R2KDG1</accession>
<dbReference type="OrthoDB" id="1661761at2"/>
<comment type="caution">
    <text evidence="1">The sequence shown here is derived from an EMBL/GenBank/DDBJ whole genome shotgun (WGS) entry which is preliminary data.</text>
</comment>
<sequence length="88" mass="10722">MHPISLEYFFEASKHLQFKEVKIVDKEEIIKEETYNMNFFIIDEIRDSDYGKKMILYFRTKDESCFIIRDLLSFIVHKRCANVKIKHL</sequence>
<evidence type="ECO:0000313" key="1">
    <source>
        <dbReference type="EMBL" id="TCO67918.1"/>
    </source>
</evidence>
<protein>
    <submittedName>
        <fullName evidence="1">Uncharacterized protein</fullName>
    </submittedName>
</protein>
<organism evidence="1 2">
    <name type="scientific">Marinisporobacter balticus</name>
    <dbReference type="NCBI Taxonomy" id="2018667"/>
    <lineage>
        <taxon>Bacteria</taxon>
        <taxon>Bacillati</taxon>
        <taxon>Bacillota</taxon>
        <taxon>Clostridia</taxon>
        <taxon>Peptostreptococcales</taxon>
        <taxon>Thermotaleaceae</taxon>
        <taxon>Marinisporobacter</taxon>
    </lineage>
</organism>
<dbReference type="Proteomes" id="UP000294919">
    <property type="component" value="Unassembled WGS sequence"/>
</dbReference>
<dbReference type="AlphaFoldDB" id="A0A4R2KDG1"/>
<dbReference type="EMBL" id="SLWV01000051">
    <property type="protein sequence ID" value="TCO67918.1"/>
    <property type="molecule type" value="Genomic_DNA"/>
</dbReference>
<proteinExistence type="predicted"/>
<evidence type="ECO:0000313" key="2">
    <source>
        <dbReference type="Proteomes" id="UP000294919"/>
    </source>
</evidence>
<dbReference type="RefSeq" id="WP_132248370.1">
    <property type="nucleotide sequence ID" value="NZ_SLWV01000051.1"/>
</dbReference>
<keyword evidence="2" id="KW-1185">Reference proteome</keyword>